<evidence type="ECO:0000313" key="2">
    <source>
        <dbReference type="EMBL" id="SKB55000.1"/>
    </source>
</evidence>
<evidence type="ECO:0000313" key="3">
    <source>
        <dbReference type="Proteomes" id="UP000243406"/>
    </source>
</evidence>
<dbReference type="PANTHER" id="PTHR11106">
    <property type="entry name" value="GANGLIOSIDE INDUCED DIFFERENTIATION ASSOCIATED PROTEIN 2-RELATED"/>
    <property type="match status" value="1"/>
</dbReference>
<dbReference type="OrthoDB" id="6194521at2"/>
<dbReference type="SUPFAM" id="SSF52949">
    <property type="entry name" value="Macro domain-like"/>
    <property type="match status" value="1"/>
</dbReference>
<protein>
    <submittedName>
        <fullName evidence="2">O-acetyl-ADP-ribose deacetylase (Regulator of RNase III), contains Macro domain</fullName>
    </submittedName>
</protein>
<dbReference type="InterPro" id="IPR002589">
    <property type="entry name" value="Macro_dom"/>
</dbReference>
<dbReference type="PANTHER" id="PTHR11106:SF27">
    <property type="entry name" value="MACRO DOMAIN-CONTAINING PROTEIN"/>
    <property type="match status" value="1"/>
</dbReference>
<organism evidence="2 3">
    <name type="scientific">Acetoanaerobium noterae</name>
    <dbReference type="NCBI Taxonomy" id="745369"/>
    <lineage>
        <taxon>Bacteria</taxon>
        <taxon>Bacillati</taxon>
        <taxon>Bacillota</taxon>
        <taxon>Clostridia</taxon>
        <taxon>Peptostreptococcales</taxon>
        <taxon>Filifactoraceae</taxon>
        <taxon>Acetoanaerobium</taxon>
    </lineage>
</organism>
<dbReference type="AlphaFoldDB" id="A0A1T5C7A0"/>
<proteinExistence type="predicted"/>
<dbReference type="CDD" id="cd02908">
    <property type="entry name" value="Macro_OAADPr_deacetylase"/>
    <property type="match status" value="1"/>
</dbReference>
<dbReference type="InterPro" id="IPR043472">
    <property type="entry name" value="Macro_dom-like"/>
</dbReference>
<accession>A0A1T5C7A0</accession>
<dbReference type="Proteomes" id="UP000243406">
    <property type="component" value="Unassembled WGS sequence"/>
</dbReference>
<keyword evidence="3" id="KW-1185">Reference proteome</keyword>
<dbReference type="EMBL" id="FUYN01000004">
    <property type="protein sequence ID" value="SKB55000.1"/>
    <property type="molecule type" value="Genomic_DNA"/>
</dbReference>
<dbReference type="SMART" id="SM00506">
    <property type="entry name" value="A1pp"/>
    <property type="match status" value="1"/>
</dbReference>
<dbReference type="PROSITE" id="PS51154">
    <property type="entry name" value="MACRO"/>
    <property type="match status" value="1"/>
</dbReference>
<gene>
    <name evidence="2" type="ORF">SAMN02745120_2046</name>
</gene>
<dbReference type="RefSeq" id="WP_079589836.1">
    <property type="nucleotide sequence ID" value="NZ_FUYN01000004.1"/>
</dbReference>
<dbReference type="Gene3D" id="3.40.220.10">
    <property type="entry name" value="Leucine Aminopeptidase, subunit E, domain 1"/>
    <property type="match status" value="1"/>
</dbReference>
<name>A0A1T5C7A0_9FIRM</name>
<dbReference type="Pfam" id="PF01661">
    <property type="entry name" value="Macro"/>
    <property type="match status" value="1"/>
</dbReference>
<reference evidence="3" key="1">
    <citation type="submission" date="2017-02" db="EMBL/GenBank/DDBJ databases">
        <authorList>
            <person name="Varghese N."/>
            <person name="Submissions S."/>
        </authorList>
    </citation>
    <scope>NUCLEOTIDE SEQUENCE [LARGE SCALE GENOMIC DNA]</scope>
    <source>
        <strain evidence="3">ATCC 35199</strain>
    </source>
</reference>
<evidence type="ECO:0000259" key="1">
    <source>
        <dbReference type="PROSITE" id="PS51154"/>
    </source>
</evidence>
<sequence length="337" mass="38063">MPFEIIRDDITKVDVDAIVNAANSSLFGGGGVDGAIHRAAGYKLLEECRGLGGCKVGEAKITKGYDLPSRYVIHTVGPVWQGGGLHEDEFLYDCYKNSLTLALNFSLESIAFPLISSGAFGYPKGRALKIAISAISDFLLENDMKIILVVYDKAAFSISEKLFSSIEEYIDDRYLEDRPYESRDINREAGIFYLNKVYEETVKKSYQESVEKEHKRNLAGVVNQLDDTFSQRLLGLIDEKKLTDVMTYKRANIDRKLFSKIRNDIYYRPSKPTAIAFAIALELNLDETKDLLLRAGYALSHSNKFDLIIEYFIQNKNYDIFEINEALFAFDQNLLGG</sequence>
<feature type="domain" description="Macro" evidence="1">
    <location>
        <begin position="1"/>
        <end position="167"/>
    </location>
</feature>